<keyword evidence="1" id="KW-0472">Membrane</keyword>
<evidence type="ECO:0000313" key="2">
    <source>
        <dbReference type="EMBL" id="MDG3585773.1"/>
    </source>
</evidence>
<keyword evidence="1" id="KW-0812">Transmembrane</keyword>
<protein>
    <submittedName>
        <fullName evidence="2">Uncharacterized protein</fullName>
    </submittedName>
</protein>
<keyword evidence="3" id="KW-1185">Reference proteome</keyword>
<dbReference type="EMBL" id="JAPMUA010000002">
    <property type="protein sequence ID" value="MDG3585773.1"/>
    <property type="molecule type" value="Genomic_DNA"/>
</dbReference>
<name>A0ABT6FR87_9FLAO</name>
<evidence type="ECO:0000313" key="3">
    <source>
        <dbReference type="Proteomes" id="UP001153642"/>
    </source>
</evidence>
<comment type="caution">
    <text evidence="2">The sequence shown here is derived from an EMBL/GenBank/DDBJ whole genome shotgun (WGS) entry which is preliminary data.</text>
</comment>
<evidence type="ECO:0000256" key="1">
    <source>
        <dbReference type="SAM" id="Phobius"/>
    </source>
</evidence>
<accession>A0ABT6FR87</accession>
<sequence>MIKTKLYYSKEILDIYKESFKPVYYEKDIRVINSNYSDEINEFENSISNDYIIIDNGKIKEINSYFIQKRSNNNIVEYNFEINKITKYDKMVHEITNNYRVKILIPNKHELITFIHLKWYQYWKIKYDKKDTWLHRSKLIDKIVFTLIGSIITLLLTKFIIN</sequence>
<dbReference type="Proteomes" id="UP001153642">
    <property type="component" value="Unassembled WGS sequence"/>
</dbReference>
<proteinExistence type="predicted"/>
<organism evidence="2 3">
    <name type="scientific">Galbibacter pacificus</name>
    <dbReference type="NCBI Taxonomy" id="2996052"/>
    <lineage>
        <taxon>Bacteria</taxon>
        <taxon>Pseudomonadati</taxon>
        <taxon>Bacteroidota</taxon>
        <taxon>Flavobacteriia</taxon>
        <taxon>Flavobacteriales</taxon>
        <taxon>Flavobacteriaceae</taxon>
        <taxon>Galbibacter</taxon>
    </lineage>
</organism>
<keyword evidence="1" id="KW-1133">Transmembrane helix</keyword>
<feature type="transmembrane region" description="Helical" evidence="1">
    <location>
        <begin position="139"/>
        <end position="161"/>
    </location>
</feature>
<gene>
    <name evidence="2" type="ORF">OSR52_07815</name>
</gene>
<reference evidence="2" key="1">
    <citation type="submission" date="2022-11" db="EMBL/GenBank/DDBJ databases">
        <title>High-quality draft genome sequence of Galbibacter sp. strain CMA-7.</title>
        <authorList>
            <person name="Wei L."/>
            <person name="Dong C."/>
            <person name="Shao Z."/>
        </authorList>
    </citation>
    <scope>NUCLEOTIDE SEQUENCE</scope>
    <source>
        <strain evidence="2">CMA-7</strain>
    </source>
</reference>
<dbReference type="RefSeq" id="WP_277898971.1">
    <property type="nucleotide sequence ID" value="NZ_JAPMUA010000002.1"/>
</dbReference>